<protein>
    <submittedName>
        <fullName evidence="1">Uncharacterized protein</fullName>
    </submittedName>
</protein>
<accession>A0AAN8XLR4</accession>
<evidence type="ECO:0000313" key="1">
    <source>
        <dbReference type="EMBL" id="KAK7085121.1"/>
    </source>
</evidence>
<feature type="non-terminal residue" evidence="1">
    <location>
        <position position="1"/>
    </location>
</feature>
<dbReference type="Proteomes" id="UP001381693">
    <property type="component" value="Unassembled WGS sequence"/>
</dbReference>
<keyword evidence="2" id="KW-1185">Reference proteome</keyword>
<comment type="caution">
    <text evidence="1">The sequence shown here is derived from an EMBL/GenBank/DDBJ whole genome shotgun (WGS) entry which is preliminary data.</text>
</comment>
<organism evidence="1 2">
    <name type="scientific">Halocaridina rubra</name>
    <name type="common">Hawaiian red shrimp</name>
    <dbReference type="NCBI Taxonomy" id="373956"/>
    <lineage>
        <taxon>Eukaryota</taxon>
        <taxon>Metazoa</taxon>
        <taxon>Ecdysozoa</taxon>
        <taxon>Arthropoda</taxon>
        <taxon>Crustacea</taxon>
        <taxon>Multicrustacea</taxon>
        <taxon>Malacostraca</taxon>
        <taxon>Eumalacostraca</taxon>
        <taxon>Eucarida</taxon>
        <taxon>Decapoda</taxon>
        <taxon>Pleocyemata</taxon>
        <taxon>Caridea</taxon>
        <taxon>Atyoidea</taxon>
        <taxon>Atyidae</taxon>
        <taxon>Halocaridina</taxon>
    </lineage>
</organism>
<name>A0AAN8XLR4_HALRR</name>
<evidence type="ECO:0000313" key="2">
    <source>
        <dbReference type="Proteomes" id="UP001381693"/>
    </source>
</evidence>
<reference evidence="1 2" key="1">
    <citation type="submission" date="2023-11" db="EMBL/GenBank/DDBJ databases">
        <title>Halocaridina rubra genome assembly.</title>
        <authorList>
            <person name="Smith C."/>
        </authorList>
    </citation>
    <scope>NUCLEOTIDE SEQUENCE [LARGE SCALE GENOMIC DNA]</scope>
    <source>
        <strain evidence="1">EP-1</strain>
        <tissue evidence="1">Whole</tissue>
    </source>
</reference>
<dbReference type="EMBL" id="JAXCGZ010001897">
    <property type="protein sequence ID" value="KAK7085121.1"/>
    <property type="molecule type" value="Genomic_DNA"/>
</dbReference>
<gene>
    <name evidence="1" type="ORF">SK128_006929</name>
</gene>
<proteinExistence type="predicted"/>
<sequence length="50" mass="5820">VDNADNSNFLTEFEGMAYSSHANFQNNEGLSPHLRLRWGRPYCYSNYLYG</sequence>
<dbReference type="AlphaFoldDB" id="A0AAN8XLR4"/>